<sequence>MTIGVKGMHIDFEKIGATTPVLGHEQAEDSKGPFQALRWLARPGAPIANFLISFTGRVGKGHMALKSGLPEICEALEITEAHLMHIVRGWKLSGLSNDLVPFLR</sequence>
<reference evidence="1 2" key="1">
    <citation type="journal article" date="2021" name="Elife">
        <title>Chloroplast acquisition without the gene transfer in kleptoplastic sea slugs, Plakobranchus ocellatus.</title>
        <authorList>
            <person name="Maeda T."/>
            <person name="Takahashi S."/>
            <person name="Yoshida T."/>
            <person name="Shimamura S."/>
            <person name="Takaki Y."/>
            <person name="Nagai Y."/>
            <person name="Toyoda A."/>
            <person name="Suzuki Y."/>
            <person name="Arimoto A."/>
            <person name="Ishii H."/>
            <person name="Satoh N."/>
            <person name="Nishiyama T."/>
            <person name="Hasebe M."/>
            <person name="Maruyama T."/>
            <person name="Minagawa J."/>
            <person name="Obokata J."/>
            <person name="Shigenobu S."/>
        </authorList>
    </citation>
    <scope>NUCLEOTIDE SEQUENCE [LARGE SCALE GENOMIC DNA]</scope>
</reference>
<dbReference type="AlphaFoldDB" id="A0AAV3ZN37"/>
<name>A0AAV3ZN37_9GAST</name>
<comment type="caution">
    <text evidence="1">The sequence shown here is derived from an EMBL/GenBank/DDBJ whole genome shotgun (WGS) entry which is preliminary data.</text>
</comment>
<evidence type="ECO:0000313" key="1">
    <source>
        <dbReference type="EMBL" id="GFN95808.1"/>
    </source>
</evidence>
<dbReference type="Proteomes" id="UP000735302">
    <property type="component" value="Unassembled WGS sequence"/>
</dbReference>
<protein>
    <submittedName>
        <fullName evidence="1">Uncharacterized protein</fullName>
    </submittedName>
</protein>
<organism evidence="1 2">
    <name type="scientific">Plakobranchus ocellatus</name>
    <dbReference type="NCBI Taxonomy" id="259542"/>
    <lineage>
        <taxon>Eukaryota</taxon>
        <taxon>Metazoa</taxon>
        <taxon>Spiralia</taxon>
        <taxon>Lophotrochozoa</taxon>
        <taxon>Mollusca</taxon>
        <taxon>Gastropoda</taxon>
        <taxon>Heterobranchia</taxon>
        <taxon>Euthyneura</taxon>
        <taxon>Panpulmonata</taxon>
        <taxon>Sacoglossa</taxon>
        <taxon>Placobranchoidea</taxon>
        <taxon>Plakobranchidae</taxon>
        <taxon>Plakobranchus</taxon>
    </lineage>
</organism>
<proteinExistence type="predicted"/>
<evidence type="ECO:0000313" key="2">
    <source>
        <dbReference type="Proteomes" id="UP000735302"/>
    </source>
</evidence>
<gene>
    <name evidence="1" type="ORF">PoB_002231400</name>
</gene>
<dbReference type="EMBL" id="BLXT01002535">
    <property type="protein sequence ID" value="GFN95808.1"/>
    <property type="molecule type" value="Genomic_DNA"/>
</dbReference>
<accession>A0AAV3ZN37</accession>
<keyword evidence="2" id="KW-1185">Reference proteome</keyword>